<keyword evidence="1" id="KW-0812">Transmembrane</keyword>
<evidence type="ECO:0000313" key="4">
    <source>
        <dbReference type="Proteomes" id="UP000008144"/>
    </source>
</evidence>
<proteinExistence type="predicted"/>
<dbReference type="OMA" id="WLVFLYR"/>
<keyword evidence="1" id="KW-0472">Membrane</keyword>
<evidence type="ECO:0000259" key="2">
    <source>
        <dbReference type="Pfam" id="PF22990"/>
    </source>
</evidence>
<dbReference type="Ensembl" id="ENSCINT00000006733.3">
    <property type="protein sequence ID" value="ENSCINP00000006733.3"/>
    <property type="gene ID" value="ENSCING00000003267.3"/>
</dbReference>
<feature type="domain" description="Phosphatidylserine Lipase ABHD16 N-terminal" evidence="2">
    <location>
        <begin position="5"/>
        <end position="144"/>
    </location>
</feature>
<name>F6WNJ2_CIOIN</name>
<evidence type="ECO:0000313" key="3">
    <source>
        <dbReference type="Ensembl" id="ENSCINP00000006733.3"/>
    </source>
</evidence>
<dbReference type="InParanoid" id="F6WNJ2"/>
<reference evidence="4" key="1">
    <citation type="journal article" date="2002" name="Science">
        <title>The draft genome of Ciona intestinalis: insights into chordate and vertebrate origins.</title>
        <authorList>
            <person name="Dehal P."/>
            <person name="Satou Y."/>
            <person name="Campbell R.K."/>
            <person name="Chapman J."/>
            <person name="Degnan B."/>
            <person name="De Tomaso A."/>
            <person name="Davidson B."/>
            <person name="Di Gregorio A."/>
            <person name="Gelpke M."/>
            <person name="Goodstein D.M."/>
            <person name="Harafuji N."/>
            <person name="Hastings K.E."/>
            <person name="Ho I."/>
            <person name="Hotta K."/>
            <person name="Huang W."/>
            <person name="Kawashima T."/>
            <person name="Lemaire P."/>
            <person name="Martinez D."/>
            <person name="Meinertzhagen I.A."/>
            <person name="Necula S."/>
            <person name="Nonaka M."/>
            <person name="Putnam N."/>
            <person name="Rash S."/>
            <person name="Saiga H."/>
            <person name="Satake M."/>
            <person name="Terry A."/>
            <person name="Yamada L."/>
            <person name="Wang H.G."/>
            <person name="Awazu S."/>
            <person name="Azumi K."/>
            <person name="Boore J."/>
            <person name="Branno M."/>
            <person name="Chin-Bow S."/>
            <person name="DeSantis R."/>
            <person name="Doyle S."/>
            <person name="Francino P."/>
            <person name="Keys D.N."/>
            <person name="Haga S."/>
            <person name="Hayashi H."/>
            <person name="Hino K."/>
            <person name="Imai K.S."/>
            <person name="Inaba K."/>
            <person name="Kano S."/>
            <person name="Kobayashi K."/>
            <person name="Kobayashi M."/>
            <person name="Lee B.I."/>
            <person name="Makabe K.W."/>
            <person name="Manohar C."/>
            <person name="Matassi G."/>
            <person name="Medina M."/>
            <person name="Mochizuki Y."/>
            <person name="Mount S."/>
            <person name="Morishita T."/>
            <person name="Miura S."/>
            <person name="Nakayama A."/>
            <person name="Nishizaka S."/>
            <person name="Nomoto H."/>
            <person name="Ohta F."/>
            <person name="Oishi K."/>
            <person name="Rigoutsos I."/>
            <person name="Sano M."/>
            <person name="Sasaki A."/>
            <person name="Sasakura Y."/>
            <person name="Shoguchi E."/>
            <person name="Shin-i T."/>
            <person name="Spagnuolo A."/>
            <person name="Stainier D."/>
            <person name="Suzuki M.M."/>
            <person name="Tassy O."/>
            <person name="Takatori N."/>
            <person name="Tokuoka M."/>
            <person name="Yagi K."/>
            <person name="Yoshizaki F."/>
            <person name="Wada S."/>
            <person name="Zhang C."/>
            <person name="Hyatt P.D."/>
            <person name="Larimer F."/>
            <person name="Detter C."/>
            <person name="Doggett N."/>
            <person name="Glavina T."/>
            <person name="Hawkins T."/>
            <person name="Richardson P."/>
            <person name="Lucas S."/>
            <person name="Kohara Y."/>
            <person name="Levine M."/>
            <person name="Satoh N."/>
            <person name="Rokhsar D.S."/>
        </authorList>
    </citation>
    <scope>NUCLEOTIDE SEQUENCE [LARGE SCALE GENOMIC DNA]</scope>
</reference>
<dbReference type="AlphaFoldDB" id="F6WNJ2"/>
<dbReference type="InterPro" id="IPR054518">
    <property type="entry name" value="ABHD16_N"/>
</dbReference>
<keyword evidence="4" id="KW-1185">Reference proteome</keyword>
<sequence length="249" mass="28990">MSIQRLYACVFGPTISRIHRSNDASRRAYNYEPNGFEEKSQRILNFLLTTKSLLYYTTPIWLVFLYRRGFTINFNLSYCCLETLSSYTKFGVCASAFVVTLLLTRGYGRSTNSDYNEFLTALASTKKNAKNKDKKKEILRYDFDFSHWPHDFRWDQVENVKSWPKRQSLWQRIRSQHDNVVSTVLVGIPEEIIAYIISHTFGVRLAYPGSTMLLQAAYGSALQVNRAKLVEEVRFVANYWHEMGTVLIQ</sequence>
<evidence type="ECO:0000256" key="1">
    <source>
        <dbReference type="SAM" id="Phobius"/>
    </source>
</evidence>
<reference evidence="3" key="3">
    <citation type="submission" date="2025-08" db="UniProtKB">
        <authorList>
            <consortium name="Ensembl"/>
        </authorList>
    </citation>
    <scope>IDENTIFICATION</scope>
</reference>
<reference evidence="3" key="2">
    <citation type="journal article" date="2008" name="Genome Biol.">
        <title>Improved genome assembly and evidence-based global gene model set for the chordate Ciona intestinalis: new insight into intron and operon populations.</title>
        <authorList>
            <person name="Satou Y."/>
            <person name="Mineta K."/>
            <person name="Ogasawara M."/>
            <person name="Sasakura Y."/>
            <person name="Shoguchi E."/>
            <person name="Ueno K."/>
            <person name="Yamada L."/>
            <person name="Matsumoto J."/>
            <person name="Wasserscheid J."/>
            <person name="Dewar K."/>
            <person name="Wiley G.B."/>
            <person name="Macmil S.L."/>
            <person name="Roe B.A."/>
            <person name="Zeller R.W."/>
            <person name="Hastings K.E."/>
            <person name="Lemaire P."/>
            <person name="Lindquist E."/>
            <person name="Endo T."/>
            <person name="Hotta K."/>
            <person name="Inaba K."/>
        </authorList>
    </citation>
    <scope>NUCLEOTIDE SEQUENCE [LARGE SCALE GENOMIC DNA]</scope>
    <source>
        <strain evidence="3">wild type</strain>
    </source>
</reference>
<dbReference type="HOGENOM" id="CLU_1111076_0_0_1"/>
<keyword evidence="1" id="KW-1133">Transmembrane helix</keyword>
<dbReference type="Proteomes" id="UP000008144">
    <property type="component" value="Chromosome 9"/>
</dbReference>
<organism evidence="3 4">
    <name type="scientific">Ciona intestinalis</name>
    <name type="common">Transparent sea squirt</name>
    <name type="synonym">Ascidia intestinalis</name>
    <dbReference type="NCBI Taxonomy" id="7719"/>
    <lineage>
        <taxon>Eukaryota</taxon>
        <taxon>Metazoa</taxon>
        <taxon>Chordata</taxon>
        <taxon>Tunicata</taxon>
        <taxon>Ascidiacea</taxon>
        <taxon>Phlebobranchia</taxon>
        <taxon>Cionidae</taxon>
        <taxon>Ciona</taxon>
    </lineage>
</organism>
<dbReference type="Pfam" id="PF22990">
    <property type="entry name" value="ABHD16_N"/>
    <property type="match status" value="1"/>
</dbReference>
<accession>F6WNJ2</accession>
<reference evidence="3" key="4">
    <citation type="submission" date="2025-09" db="UniProtKB">
        <authorList>
            <consortium name="Ensembl"/>
        </authorList>
    </citation>
    <scope>IDENTIFICATION</scope>
</reference>
<protein>
    <recommendedName>
        <fullName evidence="2">Phosphatidylserine Lipase ABHD16 N-terminal domain-containing protein</fullName>
    </recommendedName>
</protein>
<dbReference type="EMBL" id="EAAA01002867">
    <property type="status" value="NOT_ANNOTATED_CDS"/>
    <property type="molecule type" value="Genomic_DNA"/>
</dbReference>
<feature type="transmembrane region" description="Helical" evidence="1">
    <location>
        <begin position="43"/>
        <end position="64"/>
    </location>
</feature>